<reference evidence="1" key="2">
    <citation type="submission" date="2020-09" db="EMBL/GenBank/DDBJ databases">
        <authorList>
            <person name="Sun Q."/>
            <person name="Zhou Y."/>
        </authorList>
    </citation>
    <scope>NUCLEOTIDE SEQUENCE</scope>
    <source>
        <strain evidence="1">CGMCC 1.15371</strain>
    </source>
</reference>
<evidence type="ECO:0000313" key="1">
    <source>
        <dbReference type="EMBL" id="GGE34321.1"/>
    </source>
</evidence>
<dbReference type="EMBL" id="BMIR01000003">
    <property type="protein sequence ID" value="GGE34321.1"/>
    <property type="molecule type" value="Genomic_DNA"/>
</dbReference>
<dbReference type="AlphaFoldDB" id="A0A8J2VPC2"/>
<evidence type="ECO:0000313" key="2">
    <source>
        <dbReference type="Proteomes" id="UP000628775"/>
    </source>
</evidence>
<dbReference type="RefSeq" id="WP_188690397.1">
    <property type="nucleotide sequence ID" value="NZ_BMIR01000003.1"/>
</dbReference>
<dbReference type="Proteomes" id="UP000628775">
    <property type="component" value="Unassembled WGS sequence"/>
</dbReference>
<gene>
    <name evidence="1" type="ORF">GCM10011391_11260</name>
</gene>
<keyword evidence="2" id="KW-1185">Reference proteome</keyword>
<organism evidence="1 2">
    <name type="scientific">Pullulanibacillus camelliae</name>
    <dbReference type="NCBI Taxonomy" id="1707096"/>
    <lineage>
        <taxon>Bacteria</taxon>
        <taxon>Bacillati</taxon>
        <taxon>Bacillota</taxon>
        <taxon>Bacilli</taxon>
        <taxon>Bacillales</taxon>
        <taxon>Sporolactobacillaceae</taxon>
        <taxon>Pullulanibacillus</taxon>
    </lineage>
</organism>
<dbReference type="SUPFAM" id="SSF63825">
    <property type="entry name" value="YWTD domain"/>
    <property type="match status" value="1"/>
</dbReference>
<protein>
    <submittedName>
        <fullName evidence="1">Uncharacterized protein</fullName>
    </submittedName>
</protein>
<sequence>MENQYRRSETISLNHSEVHTIDDIKSSFQSQSVLLNDLHHPLYKLVYSQFDFDQLLIDQLGNYWFTENHSSLEKLTHIYIFNQKGDLLKKFLVNGKPTLYENEELMIVACEGTDDKGYIYLFCKRTLRFIEQWAIDGFLWDMECIGNTFYITSYFVDEDEAVIYKINHKKKEVISLGKNMFPTGILCHKHRLFISLSYLEEGNRGKIIECDIEGCLIKELELNIAPHKLYSYKNELVIHGLNMISGQADQLVYINIDTEEQTMYHSPQAIDIKAQDKHMLFYNEQSKTVIYWSHEKRKVIRVVHWAKHTYNDKKKIVKLNL</sequence>
<accession>A0A8J2VPC2</accession>
<comment type="caution">
    <text evidence="1">The sequence shown here is derived from an EMBL/GenBank/DDBJ whole genome shotgun (WGS) entry which is preliminary data.</text>
</comment>
<proteinExistence type="predicted"/>
<reference evidence="1" key="1">
    <citation type="journal article" date="2014" name="Int. J. Syst. Evol. Microbiol.">
        <title>Complete genome sequence of Corynebacterium casei LMG S-19264T (=DSM 44701T), isolated from a smear-ripened cheese.</title>
        <authorList>
            <consortium name="US DOE Joint Genome Institute (JGI-PGF)"/>
            <person name="Walter F."/>
            <person name="Albersmeier A."/>
            <person name="Kalinowski J."/>
            <person name="Ruckert C."/>
        </authorList>
    </citation>
    <scope>NUCLEOTIDE SEQUENCE</scope>
    <source>
        <strain evidence="1">CGMCC 1.15371</strain>
    </source>
</reference>
<name>A0A8J2VPC2_9BACL</name>